<keyword evidence="4 5" id="KW-0472">Membrane</keyword>
<keyword evidence="3 5" id="KW-1133">Transmembrane helix</keyword>
<feature type="transmembrane region" description="Helical" evidence="5">
    <location>
        <begin position="161"/>
        <end position="179"/>
    </location>
</feature>
<evidence type="ECO:0000313" key="7">
    <source>
        <dbReference type="Proteomes" id="UP001201812"/>
    </source>
</evidence>
<dbReference type="GO" id="GO:0016020">
    <property type="term" value="C:membrane"/>
    <property type="evidence" value="ECO:0007669"/>
    <property type="project" value="UniProtKB-SubCell"/>
</dbReference>
<feature type="transmembrane region" description="Helical" evidence="5">
    <location>
        <begin position="109"/>
        <end position="130"/>
    </location>
</feature>
<organism evidence="6 7">
    <name type="scientific">Ditylenchus destructor</name>
    <dbReference type="NCBI Taxonomy" id="166010"/>
    <lineage>
        <taxon>Eukaryota</taxon>
        <taxon>Metazoa</taxon>
        <taxon>Ecdysozoa</taxon>
        <taxon>Nematoda</taxon>
        <taxon>Chromadorea</taxon>
        <taxon>Rhabditida</taxon>
        <taxon>Tylenchina</taxon>
        <taxon>Tylenchomorpha</taxon>
        <taxon>Sphaerularioidea</taxon>
        <taxon>Anguinidae</taxon>
        <taxon>Anguininae</taxon>
        <taxon>Ditylenchus</taxon>
    </lineage>
</organism>
<dbReference type="SMART" id="SM01381">
    <property type="entry name" value="7TM_GPCR_Srsx"/>
    <property type="match status" value="1"/>
</dbReference>
<dbReference type="Pfam" id="PF10320">
    <property type="entry name" value="7TM_GPCR_Srsx"/>
    <property type="match status" value="1"/>
</dbReference>
<comment type="subcellular location">
    <subcellularLocation>
        <location evidence="1">Membrane</location>
    </subcellularLocation>
</comment>
<keyword evidence="2 5" id="KW-0812">Transmembrane</keyword>
<dbReference type="PANTHER" id="PTHR23360:SF5">
    <property type="entry name" value="G-PROTEIN COUPLED RECEPTORS FAMILY 1 PROFILE DOMAIN-CONTAINING PROTEIN"/>
    <property type="match status" value="1"/>
</dbReference>
<dbReference type="InterPro" id="IPR000276">
    <property type="entry name" value="GPCR_Rhodpsn"/>
</dbReference>
<gene>
    <name evidence="6" type="ORF">DdX_15323</name>
</gene>
<dbReference type="Proteomes" id="UP001201812">
    <property type="component" value="Unassembled WGS sequence"/>
</dbReference>
<feature type="transmembrane region" description="Helical" evidence="5">
    <location>
        <begin position="200"/>
        <end position="221"/>
    </location>
</feature>
<name>A0AAD4MRQ7_9BILA</name>
<keyword evidence="7" id="KW-1185">Reference proteome</keyword>
<protein>
    <submittedName>
        <fullName evidence="6">Serpentine type 7TM GPCR chemoreceptor srsx domain-containing protein</fullName>
    </submittedName>
</protein>
<sequence length="299" mass="33713">MFFNTVGPADNGPPDNADFVRFGDPRYRERGVRLCYLMESSSLVFRGIRLWVLPWCLYLINVLYKPGPIPLNVSTSGQVTVNHLIFFRLLSVMPPNWNIDAYIRKYVKFYLGFLIATCCSYAAFVTFSSLKAVLEKPYLPVLCTLSECYQPELGAMVGRNATAIQITIIVLYILLFIRIKTADKQRTSASFSFTRRIFNSLAVIVLFVLVNMLFNVLALQILPGLKLSKLMSLHVSLSTGYLPNIAGATHAIVLYVFSNEYRKAFRVYICARSKVTPTTTNYTVTNNPGSIVSRANRSH</sequence>
<accession>A0AAD4MRQ7</accession>
<evidence type="ECO:0000256" key="2">
    <source>
        <dbReference type="ARBA" id="ARBA00022692"/>
    </source>
</evidence>
<evidence type="ECO:0000256" key="5">
    <source>
        <dbReference type="SAM" id="Phobius"/>
    </source>
</evidence>
<evidence type="ECO:0000313" key="6">
    <source>
        <dbReference type="EMBL" id="KAI1702749.1"/>
    </source>
</evidence>
<proteinExistence type="predicted"/>
<dbReference type="InterPro" id="IPR047130">
    <property type="entry name" value="7TM_GPCR_Srsx_nematod"/>
</dbReference>
<dbReference type="AlphaFoldDB" id="A0AAD4MRQ7"/>
<dbReference type="GO" id="GO:0004930">
    <property type="term" value="F:G protein-coupled receptor activity"/>
    <property type="evidence" value="ECO:0007669"/>
    <property type="project" value="InterPro"/>
</dbReference>
<evidence type="ECO:0000256" key="3">
    <source>
        <dbReference type="ARBA" id="ARBA00022989"/>
    </source>
</evidence>
<dbReference type="InterPro" id="IPR019424">
    <property type="entry name" value="7TM_GPCR_Srsx"/>
</dbReference>
<comment type="caution">
    <text evidence="6">The sequence shown here is derived from an EMBL/GenBank/DDBJ whole genome shotgun (WGS) entry which is preliminary data.</text>
</comment>
<reference evidence="6" key="1">
    <citation type="submission" date="2022-01" db="EMBL/GenBank/DDBJ databases">
        <title>Genome Sequence Resource for Two Populations of Ditylenchus destructor, the Migratory Endoparasitic Phytonematode.</title>
        <authorList>
            <person name="Zhang H."/>
            <person name="Lin R."/>
            <person name="Xie B."/>
        </authorList>
    </citation>
    <scope>NUCLEOTIDE SEQUENCE</scope>
    <source>
        <strain evidence="6">BazhouSP</strain>
    </source>
</reference>
<dbReference type="EMBL" id="JAKKPZ010000094">
    <property type="protein sequence ID" value="KAI1702749.1"/>
    <property type="molecule type" value="Genomic_DNA"/>
</dbReference>
<evidence type="ECO:0000256" key="1">
    <source>
        <dbReference type="ARBA" id="ARBA00004370"/>
    </source>
</evidence>
<dbReference type="PANTHER" id="PTHR23360">
    <property type="entry name" value="G-PROTEIN COUPLED RECEPTORS FAMILY 1 PROFILE DOMAIN-CONTAINING PROTEIN-RELATED"/>
    <property type="match status" value="1"/>
</dbReference>
<feature type="transmembrane region" description="Helical" evidence="5">
    <location>
        <begin position="241"/>
        <end position="258"/>
    </location>
</feature>
<evidence type="ECO:0000256" key="4">
    <source>
        <dbReference type="ARBA" id="ARBA00023136"/>
    </source>
</evidence>